<gene>
    <name evidence="2" type="ORF">LARV_00112</name>
</gene>
<evidence type="ECO:0000313" key="2">
    <source>
        <dbReference type="EMBL" id="GAP12378.1"/>
    </source>
</evidence>
<dbReference type="GO" id="GO:0003824">
    <property type="term" value="F:catalytic activity"/>
    <property type="evidence" value="ECO:0007669"/>
    <property type="project" value="InterPro"/>
</dbReference>
<organism evidence="2">
    <name type="scientific">Longilinea arvoryzae</name>
    <dbReference type="NCBI Taxonomy" id="360412"/>
    <lineage>
        <taxon>Bacteria</taxon>
        <taxon>Bacillati</taxon>
        <taxon>Chloroflexota</taxon>
        <taxon>Anaerolineae</taxon>
        <taxon>Anaerolineales</taxon>
        <taxon>Anaerolineaceae</taxon>
        <taxon>Longilinea</taxon>
    </lineage>
</organism>
<dbReference type="Proteomes" id="UP000055060">
    <property type="component" value="Unassembled WGS sequence"/>
</dbReference>
<sequence>MDMLQTAMRHAISEARTSLREGNHGFGAVILRDGQIIAQAHDREETDQDPTSHAETNAIRLAAATHGKHLDGCILVATHEPCPMCSAATLWSGITEVAYGYSIARAIAQGHTRIDLPVGELFARGGKTLTLHPDVLAEECAVLYHPLVRSEIKRLRNVSEADLAAYNQDSIERRLAWFAENRHKLDFLNGDPLESAYELILRRLGLTPSEAPIVEKDHHRLVFHSLNFCPTLEACQILGLDTRSICKRYNENSMNALIRQIDPRLRFARNYEKLRPYAAYCEEMILLE</sequence>
<dbReference type="Pfam" id="PF00383">
    <property type="entry name" value="dCMP_cyt_deam_1"/>
    <property type="match status" value="1"/>
</dbReference>
<proteinExistence type="predicted"/>
<dbReference type="PANTHER" id="PTHR11079">
    <property type="entry name" value="CYTOSINE DEAMINASE FAMILY MEMBER"/>
    <property type="match status" value="1"/>
</dbReference>
<dbReference type="SUPFAM" id="SSF53927">
    <property type="entry name" value="Cytidine deaminase-like"/>
    <property type="match status" value="1"/>
</dbReference>
<protein>
    <submittedName>
        <fullName evidence="2">Cytosine/adenosine deaminases</fullName>
    </submittedName>
</protein>
<dbReference type="AlphaFoldDB" id="A0A0S7BFY3"/>
<name>A0A0S7BFY3_9CHLR</name>
<dbReference type="InterPro" id="IPR016193">
    <property type="entry name" value="Cytidine_deaminase-like"/>
</dbReference>
<dbReference type="PANTHER" id="PTHR11079:SF179">
    <property type="entry name" value="TRNA(ADENINE(34)) DEAMINASE, CHLOROPLASTIC"/>
    <property type="match status" value="1"/>
</dbReference>
<feature type="domain" description="CMP/dCMP-type deaminase" evidence="1">
    <location>
        <begin position="2"/>
        <end position="123"/>
    </location>
</feature>
<dbReference type="OrthoDB" id="9802676at2"/>
<dbReference type="PROSITE" id="PS51747">
    <property type="entry name" value="CYT_DCMP_DEAMINASES_2"/>
    <property type="match status" value="1"/>
</dbReference>
<dbReference type="STRING" id="360412.LARV_00112"/>
<dbReference type="Gene3D" id="3.40.140.10">
    <property type="entry name" value="Cytidine Deaminase, domain 2"/>
    <property type="match status" value="1"/>
</dbReference>
<reference evidence="2" key="1">
    <citation type="submission" date="2015-07" db="EMBL/GenBank/DDBJ databases">
        <title>Draft Genome Sequences of Anaerolinea thermolimosa IMO-1, Bellilinea caldifistulae GOMI-1, Leptolinea tardivitalis YMTK-2, Levilinea saccharolytica KIBI-1,Longilinea arvoryzae KOME-1, Previously Described as Members of the Anaerolineaceae (Chloroflexi).</title>
        <authorList>
            <person name="Sekiguchi Y."/>
            <person name="Ohashi A."/>
            <person name="Matsuura N."/>
            <person name="Tourlousse M.D."/>
        </authorList>
    </citation>
    <scope>NUCLEOTIDE SEQUENCE [LARGE SCALE GENOMIC DNA]</scope>
    <source>
        <strain evidence="2">KOME-1</strain>
    </source>
</reference>
<dbReference type="CDD" id="cd01285">
    <property type="entry name" value="nucleoside_deaminase"/>
    <property type="match status" value="1"/>
</dbReference>
<evidence type="ECO:0000313" key="3">
    <source>
        <dbReference type="Proteomes" id="UP000055060"/>
    </source>
</evidence>
<dbReference type="RefSeq" id="WP_075071812.1">
    <property type="nucleotide sequence ID" value="NZ_DF967972.1"/>
</dbReference>
<dbReference type="EMBL" id="DF967972">
    <property type="protein sequence ID" value="GAP12378.1"/>
    <property type="molecule type" value="Genomic_DNA"/>
</dbReference>
<keyword evidence="3" id="KW-1185">Reference proteome</keyword>
<accession>A0A0S7BFY3</accession>
<dbReference type="InterPro" id="IPR002125">
    <property type="entry name" value="CMP_dCMP_dom"/>
</dbReference>
<evidence type="ECO:0000259" key="1">
    <source>
        <dbReference type="PROSITE" id="PS51747"/>
    </source>
</evidence>